<proteinExistence type="predicted"/>
<keyword evidence="2" id="KW-1185">Reference proteome</keyword>
<evidence type="ECO:0000313" key="2">
    <source>
        <dbReference type="Proteomes" id="UP001589688"/>
    </source>
</evidence>
<comment type="caution">
    <text evidence="1">The sequence shown here is derived from an EMBL/GenBank/DDBJ whole genome shotgun (WGS) entry which is preliminary data.</text>
</comment>
<protein>
    <recommendedName>
        <fullName evidence="3">Lipoprotein</fullName>
    </recommendedName>
</protein>
<dbReference type="RefSeq" id="WP_245594895.1">
    <property type="nucleotide sequence ID" value="NZ_JBHLZF010000002.1"/>
</dbReference>
<evidence type="ECO:0000313" key="1">
    <source>
        <dbReference type="EMBL" id="MFB9897448.1"/>
    </source>
</evidence>
<accession>A0ABV5ZJ98</accession>
<reference evidence="1 2" key="1">
    <citation type="submission" date="2024-09" db="EMBL/GenBank/DDBJ databases">
        <authorList>
            <person name="Sun Q."/>
            <person name="Mori K."/>
        </authorList>
    </citation>
    <scope>NUCLEOTIDE SEQUENCE [LARGE SCALE GENOMIC DNA]</scope>
    <source>
        <strain evidence="1 2">ATCC 51272</strain>
    </source>
</reference>
<organism evidence="1 2">
    <name type="scientific">Hallella seregens ATCC 51272</name>
    <dbReference type="NCBI Taxonomy" id="1336250"/>
    <lineage>
        <taxon>Bacteria</taxon>
        <taxon>Pseudomonadati</taxon>
        <taxon>Bacteroidota</taxon>
        <taxon>Bacteroidia</taxon>
        <taxon>Bacteroidales</taxon>
        <taxon>Prevotellaceae</taxon>
        <taxon>Hallella</taxon>
    </lineage>
</organism>
<dbReference type="EMBL" id="JBHLZF010000002">
    <property type="protein sequence ID" value="MFB9897448.1"/>
    <property type="molecule type" value="Genomic_DNA"/>
</dbReference>
<dbReference type="Proteomes" id="UP001589688">
    <property type="component" value="Unassembled WGS sequence"/>
</dbReference>
<gene>
    <name evidence="1" type="ORF">ACFFK8_06475</name>
</gene>
<name>A0ABV5ZJ98_9BACT</name>
<evidence type="ECO:0008006" key="3">
    <source>
        <dbReference type="Google" id="ProtNLM"/>
    </source>
</evidence>
<sequence>MFHKVFFSYRAKVRKRWHIAEFNSSFFINFATILSNSKMNKKCFFQMAVTGMMAMLAFISCHHETLEDRAEKEAYDYTKRYCPTPIKDFQHTDSVTFTRQNRTFNYYYVLSGKADQTQLIDKLRPKLRAALLDELIDNTGSQVYKEAGFCFHYIFRSAKTGKILYEESFTPKDYRTKMHPTD</sequence>